<dbReference type="AlphaFoldDB" id="A0AAP0JQN3"/>
<comment type="caution">
    <text evidence="2">The sequence shown here is derived from an EMBL/GenBank/DDBJ whole genome shotgun (WGS) entry which is preliminary data.</text>
</comment>
<evidence type="ECO:0000256" key="1">
    <source>
        <dbReference type="SAM" id="Phobius"/>
    </source>
</evidence>
<keyword evidence="1" id="KW-0472">Membrane</keyword>
<name>A0AAP0JQN3_9MAGN</name>
<dbReference type="Proteomes" id="UP001417504">
    <property type="component" value="Unassembled WGS sequence"/>
</dbReference>
<accession>A0AAP0JQN3</accession>
<evidence type="ECO:0000313" key="2">
    <source>
        <dbReference type="EMBL" id="KAK9138372.1"/>
    </source>
</evidence>
<keyword evidence="3" id="KW-1185">Reference proteome</keyword>
<keyword evidence="1" id="KW-1133">Transmembrane helix</keyword>
<keyword evidence="1" id="KW-0812">Transmembrane</keyword>
<reference evidence="2 3" key="1">
    <citation type="submission" date="2024-01" db="EMBL/GenBank/DDBJ databases">
        <title>Genome assemblies of Stephania.</title>
        <authorList>
            <person name="Yang L."/>
        </authorList>
    </citation>
    <scope>NUCLEOTIDE SEQUENCE [LARGE SCALE GENOMIC DNA]</scope>
    <source>
        <strain evidence="2">QJT</strain>
        <tissue evidence="2">Leaf</tissue>
    </source>
</reference>
<dbReference type="EMBL" id="JBBNAE010000003">
    <property type="protein sequence ID" value="KAK9138372.1"/>
    <property type="molecule type" value="Genomic_DNA"/>
</dbReference>
<feature type="transmembrane region" description="Helical" evidence="1">
    <location>
        <begin position="16"/>
        <end position="35"/>
    </location>
</feature>
<evidence type="ECO:0000313" key="3">
    <source>
        <dbReference type="Proteomes" id="UP001417504"/>
    </source>
</evidence>
<organism evidence="2 3">
    <name type="scientific">Stephania japonica</name>
    <dbReference type="NCBI Taxonomy" id="461633"/>
    <lineage>
        <taxon>Eukaryota</taxon>
        <taxon>Viridiplantae</taxon>
        <taxon>Streptophyta</taxon>
        <taxon>Embryophyta</taxon>
        <taxon>Tracheophyta</taxon>
        <taxon>Spermatophyta</taxon>
        <taxon>Magnoliopsida</taxon>
        <taxon>Ranunculales</taxon>
        <taxon>Menispermaceae</taxon>
        <taxon>Menispermoideae</taxon>
        <taxon>Cissampelideae</taxon>
        <taxon>Stephania</taxon>
    </lineage>
</organism>
<sequence length="108" mass="12526">MSYHVLDTLKENKMVVASHVEVIFYLLVMDILLLIKIEAPMAWQRHQISSIEALKADLTNHNNHSSLSYQLWSNSPALYLQHINGLRSLAEREQSLDFLLHFICRVLP</sequence>
<gene>
    <name evidence="2" type="ORF">Sjap_008966</name>
</gene>
<protein>
    <submittedName>
        <fullName evidence="2">Uncharacterized protein</fullName>
    </submittedName>
</protein>
<proteinExistence type="predicted"/>